<dbReference type="RefSeq" id="WP_163474268.1">
    <property type="nucleotide sequence ID" value="NZ_JAAGWZ010000004.1"/>
</dbReference>
<dbReference type="InterPro" id="IPR026870">
    <property type="entry name" value="Zinc_ribbon_dom"/>
</dbReference>
<keyword evidence="1" id="KW-1133">Transmembrane helix</keyword>
<dbReference type="AlphaFoldDB" id="A0A7C9PP89"/>
<feature type="domain" description="Zinc-ribbon" evidence="2">
    <location>
        <begin position="4"/>
        <end position="25"/>
    </location>
</feature>
<dbReference type="Proteomes" id="UP000479756">
    <property type="component" value="Unassembled WGS sequence"/>
</dbReference>
<evidence type="ECO:0000259" key="2">
    <source>
        <dbReference type="Pfam" id="PF13240"/>
    </source>
</evidence>
<proteinExistence type="predicted"/>
<feature type="transmembrane region" description="Helical" evidence="1">
    <location>
        <begin position="53"/>
        <end position="79"/>
    </location>
</feature>
<evidence type="ECO:0000256" key="1">
    <source>
        <dbReference type="SAM" id="Phobius"/>
    </source>
</evidence>
<evidence type="ECO:0000313" key="4">
    <source>
        <dbReference type="Proteomes" id="UP000479756"/>
    </source>
</evidence>
<protein>
    <submittedName>
        <fullName evidence="3">Zinc ribbon domain-containing protein</fullName>
    </submittedName>
</protein>
<reference evidence="3 4" key="1">
    <citation type="journal article" date="2014" name="Int. J. Syst. Evol. Microbiol.">
        <title>Description of Galbitalea soli gen. nov., sp. nov., and Frondihabitans sucicola sp. nov.</title>
        <authorList>
            <person name="Kim S.J."/>
            <person name="Lim J.M."/>
            <person name="Ahn J.H."/>
            <person name="Weon H.Y."/>
            <person name="Hamada M."/>
            <person name="Suzuki K."/>
            <person name="Ahn T.Y."/>
            <person name="Kwon S.W."/>
        </authorList>
    </citation>
    <scope>NUCLEOTIDE SEQUENCE [LARGE SCALE GENOMIC DNA]</scope>
    <source>
        <strain evidence="3 4">NBRC 108727</strain>
    </source>
</reference>
<evidence type="ECO:0000313" key="3">
    <source>
        <dbReference type="EMBL" id="NEM92214.1"/>
    </source>
</evidence>
<dbReference type="Pfam" id="PF13240">
    <property type="entry name" value="Zn_Ribbon_1"/>
    <property type="match status" value="1"/>
</dbReference>
<keyword evidence="1" id="KW-0812">Transmembrane</keyword>
<name>A0A7C9PP89_9MICO</name>
<gene>
    <name evidence="3" type="ORF">G3T37_12715</name>
</gene>
<comment type="caution">
    <text evidence="3">The sequence shown here is derived from an EMBL/GenBank/DDBJ whole genome shotgun (WGS) entry which is preliminary data.</text>
</comment>
<keyword evidence="4" id="KW-1185">Reference proteome</keyword>
<sequence>METCPDCNRQLEASWKFCIHCGAALRSTHTPMSAALAGQADAPPMVPLGGNRYSQALIVGGAAILCLGVTLLILTLVLLRGGFA</sequence>
<accession>A0A7C9PP89</accession>
<dbReference type="EMBL" id="JAAGWZ010000004">
    <property type="protein sequence ID" value="NEM92214.1"/>
    <property type="molecule type" value="Genomic_DNA"/>
</dbReference>
<organism evidence="3 4">
    <name type="scientific">Galbitalea soli</name>
    <dbReference type="NCBI Taxonomy" id="1268042"/>
    <lineage>
        <taxon>Bacteria</taxon>
        <taxon>Bacillati</taxon>
        <taxon>Actinomycetota</taxon>
        <taxon>Actinomycetes</taxon>
        <taxon>Micrococcales</taxon>
        <taxon>Microbacteriaceae</taxon>
        <taxon>Galbitalea</taxon>
    </lineage>
</organism>
<keyword evidence="1" id="KW-0472">Membrane</keyword>